<dbReference type="CDD" id="cd01949">
    <property type="entry name" value="GGDEF"/>
    <property type="match status" value="1"/>
</dbReference>
<dbReference type="RefSeq" id="WP_254575415.1">
    <property type="nucleotide sequence ID" value="NZ_CP100595.1"/>
</dbReference>
<dbReference type="InterPro" id="IPR050469">
    <property type="entry name" value="Diguanylate_Cyclase"/>
</dbReference>
<dbReference type="InterPro" id="IPR029787">
    <property type="entry name" value="Nucleotide_cyclase"/>
</dbReference>
<sequence length="334" mass="38129">MRYIIACIDNDVEILDELYNKLSRIVDSDYIIESYINAEQALIGCFNNIIAGNEILITINGNNNSTLRYDDFLLELYKNSPSTKNIIFKDVVRSDALEKIINEASIYKIIPRTLKKVDFELMVLEAIKLNAQERRLKEYQRVLETAVDKRTKELNNINVKLNILATTDSLTGVKNRRSFFESGTPMISFNRREKKSLTTLMIDIDKFKLINDNYGHKIGDEILKLMAQTTQGLLRKSDVFGRLGGEEFAAILPNTSIRGAKKVAEHIRSEIEALEYCSTNKKRVKFTVSIGVSVLSSNESDLNSLLHKADLALYEAKRNGRNRIEVYTEDIDNE</sequence>
<evidence type="ECO:0000259" key="3">
    <source>
        <dbReference type="PROSITE" id="PS50887"/>
    </source>
</evidence>
<feature type="domain" description="GGDEF" evidence="3">
    <location>
        <begin position="195"/>
        <end position="329"/>
    </location>
</feature>
<dbReference type="InterPro" id="IPR043128">
    <property type="entry name" value="Rev_trsase/Diguanyl_cyclase"/>
</dbReference>
<proteinExistence type="predicted"/>
<evidence type="ECO:0000256" key="1">
    <source>
        <dbReference type="ARBA" id="ARBA00012528"/>
    </source>
</evidence>
<dbReference type="Pfam" id="PF00990">
    <property type="entry name" value="GGDEF"/>
    <property type="match status" value="1"/>
</dbReference>
<evidence type="ECO:0000256" key="2">
    <source>
        <dbReference type="ARBA" id="ARBA00034247"/>
    </source>
</evidence>
<dbReference type="NCBIfam" id="TIGR00254">
    <property type="entry name" value="GGDEF"/>
    <property type="match status" value="1"/>
</dbReference>
<dbReference type="SUPFAM" id="SSF55073">
    <property type="entry name" value="Nucleotide cyclase"/>
    <property type="match status" value="1"/>
</dbReference>
<dbReference type="EMBL" id="CP100595">
    <property type="protein sequence ID" value="UTJ05234.1"/>
    <property type="molecule type" value="Genomic_DNA"/>
</dbReference>
<dbReference type="Gene3D" id="3.30.70.270">
    <property type="match status" value="1"/>
</dbReference>
<dbReference type="Proteomes" id="UP001060012">
    <property type="component" value="Chromosome"/>
</dbReference>
<accession>A0ABY5DZ51</accession>
<reference evidence="4" key="1">
    <citation type="submission" date="2022-07" db="EMBL/GenBank/DDBJ databases">
        <title>Arcobacter roscoffensis sp. nov., a marine bacterium isolated from coastal seawater collected from Roscoff, France.</title>
        <authorList>
            <person name="Pascual J."/>
            <person name="Lepeaux C."/>
            <person name="Methner A."/>
            <person name="Overmann J."/>
        </authorList>
    </citation>
    <scope>NUCLEOTIDE SEQUENCE</scope>
    <source>
        <strain evidence="4">ARW1-2F2</strain>
    </source>
</reference>
<evidence type="ECO:0000313" key="4">
    <source>
        <dbReference type="EMBL" id="UTJ05234.1"/>
    </source>
</evidence>
<gene>
    <name evidence="4" type="ORF">NJU99_08105</name>
</gene>
<dbReference type="EC" id="2.7.7.65" evidence="1"/>
<name>A0ABY5DZ51_9BACT</name>
<protein>
    <recommendedName>
        <fullName evidence="1">diguanylate cyclase</fullName>
        <ecNumber evidence="1">2.7.7.65</ecNumber>
    </recommendedName>
</protein>
<evidence type="ECO:0000313" key="5">
    <source>
        <dbReference type="Proteomes" id="UP001060012"/>
    </source>
</evidence>
<keyword evidence="5" id="KW-1185">Reference proteome</keyword>
<dbReference type="InterPro" id="IPR000160">
    <property type="entry name" value="GGDEF_dom"/>
</dbReference>
<dbReference type="PANTHER" id="PTHR45138:SF9">
    <property type="entry name" value="DIGUANYLATE CYCLASE DGCM-RELATED"/>
    <property type="match status" value="1"/>
</dbReference>
<organism evidence="4 5">
    <name type="scientific">Arcobacter roscoffensis</name>
    <dbReference type="NCBI Taxonomy" id="2961520"/>
    <lineage>
        <taxon>Bacteria</taxon>
        <taxon>Pseudomonadati</taxon>
        <taxon>Campylobacterota</taxon>
        <taxon>Epsilonproteobacteria</taxon>
        <taxon>Campylobacterales</taxon>
        <taxon>Arcobacteraceae</taxon>
        <taxon>Arcobacter</taxon>
    </lineage>
</organism>
<dbReference type="PROSITE" id="PS50887">
    <property type="entry name" value="GGDEF"/>
    <property type="match status" value="1"/>
</dbReference>
<dbReference type="PANTHER" id="PTHR45138">
    <property type="entry name" value="REGULATORY COMPONENTS OF SENSORY TRANSDUCTION SYSTEM"/>
    <property type="match status" value="1"/>
</dbReference>
<dbReference type="SMART" id="SM00267">
    <property type="entry name" value="GGDEF"/>
    <property type="match status" value="1"/>
</dbReference>
<comment type="catalytic activity">
    <reaction evidence="2">
        <text>2 GTP = 3',3'-c-di-GMP + 2 diphosphate</text>
        <dbReference type="Rhea" id="RHEA:24898"/>
        <dbReference type="ChEBI" id="CHEBI:33019"/>
        <dbReference type="ChEBI" id="CHEBI:37565"/>
        <dbReference type="ChEBI" id="CHEBI:58805"/>
        <dbReference type="EC" id="2.7.7.65"/>
    </reaction>
</comment>